<evidence type="ECO:0000259" key="10">
    <source>
        <dbReference type="PROSITE" id="PS51194"/>
    </source>
</evidence>
<organism evidence="11 12">
    <name type="scientific">Nannochloropsis gaditana</name>
    <dbReference type="NCBI Taxonomy" id="72520"/>
    <lineage>
        <taxon>Eukaryota</taxon>
        <taxon>Sar</taxon>
        <taxon>Stramenopiles</taxon>
        <taxon>Ochrophyta</taxon>
        <taxon>Eustigmatophyceae</taxon>
        <taxon>Eustigmatales</taxon>
        <taxon>Monodopsidaceae</taxon>
        <taxon>Nannochloropsis</taxon>
    </lineage>
</organism>
<feature type="domain" description="Helicase ATP-binding" evidence="9">
    <location>
        <begin position="173"/>
        <end position="350"/>
    </location>
</feature>
<feature type="region of interest" description="Disordered" evidence="8">
    <location>
        <begin position="697"/>
        <end position="737"/>
    </location>
</feature>
<dbReference type="PROSITE" id="PS51192">
    <property type="entry name" value="HELICASE_ATP_BIND_1"/>
    <property type="match status" value="1"/>
</dbReference>
<dbReference type="Pfam" id="PF00271">
    <property type="entry name" value="Helicase_C"/>
    <property type="match status" value="1"/>
</dbReference>
<evidence type="ECO:0000256" key="3">
    <source>
        <dbReference type="ARBA" id="ARBA00022741"/>
    </source>
</evidence>
<dbReference type="SMART" id="SM00487">
    <property type="entry name" value="DEXDc"/>
    <property type="match status" value="1"/>
</dbReference>
<keyword evidence="4" id="KW-0378">Hydrolase</keyword>
<dbReference type="InterPro" id="IPR014001">
    <property type="entry name" value="Helicase_ATP-bd"/>
</dbReference>
<evidence type="ECO:0000313" key="12">
    <source>
        <dbReference type="Proteomes" id="UP000019335"/>
    </source>
</evidence>
<dbReference type="Gene3D" id="3.40.50.300">
    <property type="entry name" value="P-loop containing nucleotide triphosphate hydrolases"/>
    <property type="match status" value="2"/>
</dbReference>
<dbReference type="PROSITE" id="PS51194">
    <property type="entry name" value="HELICASE_CTER"/>
    <property type="match status" value="1"/>
</dbReference>
<feature type="domain" description="Helicase C-terminal" evidence="10">
    <location>
        <begin position="381"/>
        <end position="534"/>
    </location>
</feature>
<sequence length="737" mass="79070">MARILHPLRTHSPPRTEIKACKNSMGKKDKISLAENAMDTTDAVIVTTSKKDKSSRKKKNGVAEEEALTDSSAQSASVVEEDSPNKKRKIKGSQEGADGAGGEKKKKKRAKPEESDAAVKDSAKKTKKCKTQASETADADPNALSNFKISQATCTRLEARGIKSLFPIQSMTLQKILDGCDLIGRARTGCGKTLAFALPVVELIGDEREERGAPPKVLVLAPTRELAKQVADEFEACAPATLRSVCIYGGAPYRPQEEALRRGVQVVVGTPGRILDHIERGTLKLSGLRFLILDEADSMLDMGFKDDIQKVCDAMGQDSHQRRQVLLFSATLPPWVQKVAQQYMRKDKLVQVDLVQGEDAKASTDVRHVAIPCHWSSMPSTVADCLAVYGGSNKARTIVFCETKKECNELVVNPVIKTECAALHGDIPQAQRETTLKAFREGRVRVLVATDVAARGLDMTVDLVVQNKPPVTASGRTDVETYVHRSGRTGRAGRKGICVTLFSPKYRFAVKEIEGAVGNKFEWAGAPQPADIVAASALAAMEDVANVDDKVFPLFQAAAAKLVEEMGAEEALAAALACLTGHTKELRSRSLLSNSDDYVTCQFQADQPIMSTGYVWTALRNALPQEVTEDIRGMQLTADNTGAVFDVPSKYMKTSMKRAVEENPFLTVCKTLPEIKQPRGVGGGGFSMGGRGSGFGGRAGSGFGGRGRGGGFGGRGRGGGFGGRGRGRGGGGGRGRW</sequence>
<accession>W7T318</accession>
<keyword evidence="6" id="KW-0067">ATP-binding</keyword>
<dbReference type="SUPFAM" id="SSF54928">
    <property type="entry name" value="RNA-binding domain, RBD"/>
    <property type="match status" value="1"/>
</dbReference>
<dbReference type="InterPro" id="IPR035979">
    <property type="entry name" value="RBD_domain_sf"/>
</dbReference>
<dbReference type="GO" id="GO:0003724">
    <property type="term" value="F:RNA helicase activity"/>
    <property type="evidence" value="ECO:0007669"/>
    <property type="project" value="UniProtKB-EC"/>
</dbReference>
<keyword evidence="7" id="KW-0694">RNA-binding</keyword>
<dbReference type="Gene3D" id="3.30.70.2280">
    <property type="match status" value="1"/>
</dbReference>
<evidence type="ECO:0000256" key="7">
    <source>
        <dbReference type="ARBA" id="ARBA00022884"/>
    </source>
</evidence>
<dbReference type="CDD" id="cd00268">
    <property type="entry name" value="DEADc"/>
    <property type="match status" value="1"/>
</dbReference>
<dbReference type="GO" id="GO:0005524">
    <property type="term" value="F:ATP binding"/>
    <property type="evidence" value="ECO:0007669"/>
    <property type="project" value="UniProtKB-KW"/>
</dbReference>
<evidence type="ECO:0000256" key="5">
    <source>
        <dbReference type="ARBA" id="ARBA00022806"/>
    </source>
</evidence>
<protein>
    <recommendedName>
        <fullName evidence="2">RNA helicase</fullName>
        <ecNumber evidence="2">3.6.4.13</ecNumber>
    </recommendedName>
</protein>
<dbReference type="CDD" id="cd18787">
    <property type="entry name" value="SF2_C_DEAD"/>
    <property type="match status" value="1"/>
</dbReference>
<dbReference type="InterPro" id="IPR050547">
    <property type="entry name" value="DEAD_box_RNA_helicases"/>
</dbReference>
<dbReference type="AlphaFoldDB" id="W7T318"/>
<keyword evidence="5" id="KW-0347">Helicase</keyword>
<dbReference type="InterPro" id="IPR001650">
    <property type="entry name" value="Helicase_C-like"/>
</dbReference>
<dbReference type="InterPro" id="IPR012562">
    <property type="entry name" value="GUCT"/>
</dbReference>
<proteinExistence type="inferred from homology"/>
<feature type="compositionally biased region" description="Basic and acidic residues" evidence="8">
    <location>
        <begin position="111"/>
        <end position="124"/>
    </location>
</feature>
<feature type="compositionally biased region" description="Basic and acidic residues" evidence="8">
    <location>
        <begin position="14"/>
        <end position="32"/>
    </location>
</feature>
<dbReference type="SUPFAM" id="SSF52540">
    <property type="entry name" value="P-loop containing nucleoside triphosphate hydrolases"/>
    <property type="match status" value="1"/>
</dbReference>
<keyword evidence="12" id="KW-1185">Reference proteome</keyword>
<comment type="similarity">
    <text evidence="1">Belongs to the DEAD box helicase family. DDX21/DDX50 subfamily.</text>
</comment>
<name>W7T318_9STRA</name>
<dbReference type="InterPro" id="IPR044742">
    <property type="entry name" value="DEAD/DEAH_RhlB"/>
</dbReference>
<feature type="region of interest" description="Disordered" evidence="8">
    <location>
        <begin position="47"/>
        <end position="139"/>
    </location>
</feature>
<reference evidence="11 12" key="1">
    <citation type="journal article" date="2014" name="Mol. Plant">
        <title>Chromosome Scale Genome Assembly and Transcriptome Profiling of Nannochloropsis gaditana in Nitrogen Depletion.</title>
        <authorList>
            <person name="Corteggiani Carpinelli E."/>
            <person name="Telatin A."/>
            <person name="Vitulo N."/>
            <person name="Forcato C."/>
            <person name="D'Angelo M."/>
            <person name="Schiavon R."/>
            <person name="Vezzi A."/>
            <person name="Giacometti G.M."/>
            <person name="Morosinotto T."/>
            <person name="Valle G."/>
        </authorList>
    </citation>
    <scope>NUCLEOTIDE SEQUENCE [LARGE SCALE GENOMIC DNA]</scope>
    <source>
        <strain evidence="11 12">B-31</strain>
    </source>
</reference>
<evidence type="ECO:0000256" key="2">
    <source>
        <dbReference type="ARBA" id="ARBA00012552"/>
    </source>
</evidence>
<dbReference type="SMART" id="SM00490">
    <property type="entry name" value="HELICc"/>
    <property type="match status" value="1"/>
</dbReference>
<evidence type="ECO:0000259" key="9">
    <source>
        <dbReference type="PROSITE" id="PS51192"/>
    </source>
</evidence>
<dbReference type="GO" id="GO:0003723">
    <property type="term" value="F:RNA binding"/>
    <property type="evidence" value="ECO:0007669"/>
    <property type="project" value="UniProtKB-KW"/>
</dbReference>
<dbReference type="EMBL" id="AZIL01002627">
    <property type="protein sequence ID" value="EWM21167.1"/>
    <property type="molecule type" value="Genomic_DNA"/>
</dbReference>
<dbReference type="Pfam" id="PF08152">
    <property type="entry name" value="GUCT"/>
    <property type="match status" value="1"/>
</dbReference>
<comment type="caution">
    <text evidence="11">The sequence shown here is derived from an EMBL/GenBank/DDBJ whole genome shotgun (WGS) entry which is preliminary data.</text>
</comment>
<feature type="region of interest" description="Disordered" evidence="8">
    <location>
        <begin position="1"/>
        <end position="34"/>
    </location>
</feature>
<dbReference type="EC" id="3.6.4.13" evidence="2"/>
<dbReference type="PANTHER" id="PTHR47963">
    <property type="entry name" value="DEAD-BOX ATP-DEPENDENT RNA HELICASE 47, MITOCHONDRIAL"/>
    <property type="match status" value="1"/>
</dbReference>
<dbReference type="InterPro" id="IPR027417">
    <property type="entry name" value="P-loop_NTPase"/>
</dbReference>
<dbReference type="Pfam" id="PF00270">
    <property type="entry name" value="DEAD"/>
    <property type="match status" value="1"/>
</dbReference>
<evidence type="ECO:0000313" key="11">
    <source>
        <dbReference type="EMBL" id="EWM21167.1"/>
    </source>
</evidence>
<evidence type="ECO:0000256" key="8">
    <source>
        <dbReference type="SAM" id="MobiDB-lite"/>
    </source>
</evidence>
<dbReference type="InterPro" id="IPR011545">
    <property type="entry name" value="DEAD/DEAH_box_helicase_dom"/>
</dbReference>
<keyword evidence="3" id="KW-0547">Nucleotide-binding</keyword>
<gene>
    <name evidence="11" type="ORF">Naga_100108g14</name>
</gene>
<dbReference type="Proteomes" id="UP000019335">
    <property type="component" value="Unassembled WGS sequence"/>
</dbReference>
<dbReference type="PANTHER" id="PTHR47963:SF8">
    <property type="entry name" value="ATP-DEPENDENT RNA HELICASE DEAD"/>
    <property type="match status" value="1"/>
</dbReference>
<dbReference type="OrthoDB" id="4255at2759"/>
<evidence type="ECO:0000256" key="6">
    <source>
        <dbReference type="ARBA" id="ARBA00022840"/>
    </source>
</evidence>
<dbReference type="InterPro" id="IPR059027">
    <property type="entry name" value="DD_DDX21-DDX50"/>
</dbReference>
<dbReference type="Pfam" id="PF26142">
    <property type="entry name" value="DD_DDX21-DDX50"/>
    <property type="match status" value="1"/>
</dbReference>
<evidence type="ECO:0000256" key="4">
    <source>
        <dbReference type="ARBA" id="ARBA00022801"/>
    </source>
</evidence>
<dbReference type="GO" id="GO:0016787">
    <property type="term" value="F:hydrolase activity"/>
    <property type="evidence" value="ECO:0007669"/>
    <property type="project" value="UniProtKB-KW"/>
</dbReference>
<evidence type="ECO:0000256" key="1">
    <source>
        <dbReference type="ARBA" id="ARBA00006517"/>
    </source>
</evidence>
<dbReference type="CDD" id="cd12937">
    <property type="entry name" value="GUCT_RH7_like"/>
    <property type="match status" value="1"/>
</dbReference>